<reference evidence="14" key="1">
    <citation type="submission" date="2025-08" db="UniProtKB">
        <authorList>
            <consortium name="Ensembl"/>
        </authorList>
    </citation>
    <scope>IDENTIFICATION</scope>
</reference>
<proteinExistence type="inferred from homology"/>
<evidence type="ECO:0000259" key="12">
    <source>
        <dbReference type="PROSITE" id="PS50240"/>
    </source>
</evidence>
<dbReference type="InterPro" id="IPR001314">
    <property type="entry name" value="Peptidase_S1A"/>
</dbReference>
<dbReference type="PROSITE" id="PS50287">
    <property type="entry name" value="SRCR_2"/>
    <property type="match status" value="1"/>
</dbReference>
<evidence type="ECO:0000313" key="14">
    <source>
        <dbReference type="Ensembl" id="ENSHCOP00000006549.1"/>
    </source>
</evidence>
<feature type="disulfide bond" evidence="7">
    <location>
        <begin position="565"/>
        <end position="580"/>
    </location>
</feature>
<dbReference type="SUPFAM" id="SSF49854">
    <property type="entry name" value="Spermadhesin, CUB domain"/>
    <property type="match status" value="1"/>
</dbReference>
<dbReference type="FunFam" id="2.60.120.290:FF:000005">
    <property type="entry name" value="Procollagen C-endopeptidase enhancer 1"/>
    <property type="match status" value="1"/>
</dbReference>
<dbReference type="InterPro" id="IPR001254">
    <property type="entry name" value="Trypsin_dom"/>
</dbReference>
<dbReference type="Proteomes" id="UP000264820">
    <property type="component" value="Unplaced"/>
</dbReference>
<evidence type="ECO:0000259" key="13">
    <source>
        <dbReference type="PROSITE" id="PS50287"/>
    </source>
</evidence>
<dbReference type="InterPro" id="IPR033116">
    <property type="entry name" value="TRYPSIN_SER"/>
</dbReference>
<evidence type="ECO:0000256" key="5">
    <source>
        <dbReference type="ARBA" id="ARBA00023157"/>
    </source>
</evidence>
<dbReference type="CDD" id="cd00112">
    <property type="entry name" value="LDLa"/>
    <property type="match status" value="2"/>
</dbReference>
<protein>
    <submittedName>
        <fullName evidence="14">Transmembrane serine protease 15</fullName>
    </submittedName>
</protein>
<comment type="caution">
    <text evidence="8">Lacks conserved residue(s) required for the propagation of feature annotation.</text>
</comment>
<evidence type="ECO:0000256" key="1">
    <source>
        <dbReference type="ARBA" id="ARBA00009931"/>
    </source>
</evidence>
<keyword evidence="4 9" id="KW-0720">Serine protease</keyword>
<dbReference type="SUPFAM" id="SSF57424">
    <property type="entry name" value="LDL receptor-like module"/>
    <property type="match status" value="2"/>
</dbReference>
<feature type="domain" description="SRCR" evidence="13">
    <location>
        <begin position="567"/>
        <end position="617"/>
    </location>
</feature>
<dbReference type="InterPro" id="IPR001190">
    <property type="entry name" value="SRCR"/>
</dbReference>
<dbReference type="InterPro" id="IPR000998">
    <property type="entry name" value="MAM_dom"/>
</dbReference>
<dbReference type="OMA" id="THGICNG"/>
<dbReference type="Gene3D" id="2.40.10.10">
    <property type="entry name" value="Trypsin-like serine proteases"/>
    <property type="match status" value="2"/>
</dbReference>
<evidence type="ECO:0000256" key="6">
    <source>
        <dbReference type="ARBA" id="ARBA00023180"/>
    </source>
</evidence>
<dbReference type="SMART" id="SM00042">
    <property type="entry name" value="CUB"/>
    <property type="match status" value="1"/>
</dbReference>
<dbReference type="PROSITE" id="PS00135">
    <property type="entry name" value="TRYPSIN_SER"/>
    <property type="match status" value="1"/>
</dbReference>
<dbReference type="PANTHER" id="PTHR24252:SF16">
    <property type="entry name" value="TRANSMEMBRANE SERINE PROTEASE 15"/>
    <property type="match status" value="1"/>
</dbReference>
<evidence type="ECO:0000256" key="2">
    <source>
        <dbReference type="ARBA" id="ARBA00022670"/>
    </source>
</evidence>
<keyword evidence="6" id="KW-0325">Glycoprotein</keyword>
<dbReference type="Pfam" id="PF00089">
    <property type="entry name" value="Trypsin"/>
    <property type="match status" value="1"/>
</dbReference>
<evidence type="ECO:0000313" key="15">
    <source>
        <dbReference type="Proteomes" id="UP000264820"/>
    </source>
</evidence>
<dbReference type="InterPro" id="IPR043504">
    <property type="entry name" value="Peptidase_S1_PA_chymotrypsin"/>
</dbReference>
<evidence type="ECO:0000256" key="8">
    <source>
        <dbReference type="PROSITE-ProRule" id="PRU00196"/>
    </source>
</evidence>
<dbReference type="GO" id="GO:0006508">
    <property type="term" value="P:proteolysis"/>
    <property type="evidence" value="ECO:0007669"/>
    <property type="project" value="UniProtKB-KW"/>
</dbReference>
<dbReference type="InterPro" id="IPR036772">
    <property type="entry name" value="SRCR-like_dom_sf"/>
</dbReference>
<evidence type="ECO:0000256" key="4">
    <source>
        <dbReference type="ARBA" id="ARBA00022825"/>
    </source>
</evidence>
<dbReference type="InterPro" id="IPR013320">
    <property type="entry name" value="ConA-like_dom_sf"/>
</dbReference>
<reference evidence="14" key="2">
    <citation type="submission" date="2025-09" db="UniProtKB">
        <authorList>
            <consortium name="Ensembl"/>
        </authorList>
    </citation>
    <scope>IDENTIFICATION</scope>
</reference>
<dbReference type="PROSITE" id="PS00134">
    <property type="entry name" value="TRYPSIN_HIS"/>
    <property type="match status" value="1"/>
</dbReference>
<dbReference type="PROSITE" id="PS01209">
    <property type="entry name" value="LDLRA_1"/>
    <property type="match status" value="2"/>
</dbReference>
<evidence type="ECO:0000256" key="7">
    <source>
        <dbReference type="PROSITE-ProRule" id="PRU00124"/>
    </source>
</evidence>
<dbReference type="SMART" id="SM00020">
    <property type="entry name" value="Tryp_SPc"/>
    <property type="match status" value="1"/>
</dbReference>
<dbReference type="SUPFAM" id="SSF56487">
    <property type="entry name" value="SRCR-like"/>
    <property type="match status" value="1"/>
</dbReference>
<dbReference type="SUPFAM" id="SSF50494">
    <property type="entry name" value="Trypsin-like serine proteases"/>
    <property type="match status" value="1"/>
</dbReference>
<dbReference type="CDD" id="cd00041">
    <property type="entry name" value="CUB"/>
    <property type="match status" value="1"/>
</dbReference>
<keyword evidence="5 7" id="KW-1015">Disulfide bond</keyword>
<feature type="disulfide bond" evidence="7">
    <location>
        <begin position="553"/>
        <end position="571"/>
    </location>
</feature>
<feature type="domain" description="Peptidase S1" evidence="12">
    <location>
        <begin position="707"/>
        <end position="936"/>
    </location>
</feature>
<feature type="disulfide bond" evidence="7">
    <location>
        <begin position="546"/>
        <end position="558"/>
    </location>
</feature>
<dbReference type="Pfam" id="PF00057">
    <property type="entry name" value="Ldl_recept_a"/>
    <property type="match status" value="2"/>
</dbReference>
<accession>A0A3Q3D9K0</accession>
<evidence type="ECO:0000259" key="11">
    <source>
        <dbReference type="PROSITE" id="PS50060"/>
    </source>
</evidence>
<feature type="domain" description="MAM" evidence="11">
    <location>
        <begin position="300"/>
        <end position="405"/>
    </location>
</feature>
<dbReference type="SMART" id="SM00192">
    <property type="entry name" value="LDLa"/>
    <property type="match status" value="2"/>
</dbReference>
<dbReference type="InterPro" id="IPR023415">
    <property type="entry name" value="LDLR_class-A_CS"/>
</dbReference>
<dbReference type="InterPro" id="IPR036055">
    <property type="entry name" value="LDL_receptor-like_sf"/>
</dbReference>
<dbReference type="GeneTree" id="ENSGT00940000164655"/>
<comment type="similarity">
    <text evidence="1">Belongs to the DMBT1 family.</text>
</comment>
<dbReference type="Pfam" id="PF00629">
    <property type="entry name" value="MAM"/>
    <property type="match status" value="1"/>
</dbReference>
<dbReference type="InterPro" id="IPR035914">
    <property type="entry name" value="Sperma_CUB_dom_sf"/>
</dbReference>
<dbReference type="STRING" id="109280.ENSHCOP00000006549"/>
<dbReference type="Ensembl" id="ENSHCOT00000003481.1">
    <property type="protein sequence ID" value="ENSHCOP00000006549.1"/>
    <property type="gene ID" value="ENSHCOG00000008386.1"/>
</dbReference>
<dbReference type="Pfam" id="PF00431">
    <property type="entry name" value="CUB"/>
    <property type="match status" value="1"/>
</dbReference>
<evidence type="ECO:0000256" key="3">
    <source>
        <dbReference type="ARBA" id="ARBA00022801"/>
    </source>
</evidence>
<evidence type="ECO:0000256" key="9">
    <source>
        <dbReference type="RuleBase" id="RU363034"/>
    </source>
</evidence>
<dbReference type="InterPro" id="IPR002172">
    <property type="entry name" value="LDrepeatLR_classA_rpt"/>
</dbReference>
<dbReference type="InterPro" id="IPR000859">
    <property type="entry name" value="CUB_dom"/>
</dbReference>
<dbReference type="PROSITE" id="PS50240">
    <property type="entry name" value="TRYPSIN_DOM"/>
    <property type="match status" value="1"/>
</dbReference>
<dbReference type="SUPFAM" id="SSF49899">
    <property type="entry name" value="Concanavalin A-like lectins/glucanases"/>
    <property type="match status" value="1"/>
</dbReference>
<dbReference type="PROSITE" id="PS01180">
    <property type="entry name" value="CUB"/>
    <property type="match status" value="1"/>
</dbReference>
<dbReference type="InterPro" id="IPR009003">
    <property type="entry name" value="Peptidase_S1_PA"/>
</dbReference>
<evidence type="ECO:0000259" key="10">
    <source>
        <dbReference type="PROSITE" id="PS01180"/>
    </source>
</evidence>
<sequence>MARVSDAEGAGLRGEMAITHGAEFSQDLRNGSSAAFKALAFDVQRLVRRRFLVSVATASRFSGSELESFSRRCFSRAPVCVTCDENPRNCPRGPLAFASMGPLAGDRSIFFSICAPTSTGNQFTVDHCCPCAPNEKKRSQKWTARRPLSHARLISCVRPVTCPPYHASCDRSSTCVHAERLCDGIDDCADASDEDAARCATTCDGQFVLRGPSGWFASSAKGGFCRWIIRFQKQTLEIYHEVSGQSLLKLNRPCFLLSPSGSRVAFLFKSTSTSLKVERINLATCLRSGHGKGLGFGSISRSLLITHVCWPLTQLAQPMCLRFWYHMFGEDVYRLQVLLLGASPGDVGTVVFHRDGNYGDNWNYGQVLLSSATDSHVVFEALKRGGMRNDIALDDITLTSQPCGPAPPEPTLVPTPTAAPTIPADCGGPFDVWEPNSTFSSPNYPHSYGNRARCVWTLRAMPGRNIQVHFLDLDVEENYDIVEVRDGAGPNSTLLAVLTGSGGPAHDLFSTSDRVTVWFFTDSSGSGRGFKANFTSGVGLGSPEPCPADQFQCGTGGCVHVKRQCDARVDCGDASDEANCGEPCAQGHLFQVASSWFTVCADTWTPRLSRFTCRYLGHRSLSANTWRSFSLENARRVDAMLNGGLRPLFVSFSVTVVLATAWFPSGVTTGVSICTLRVSVMKSPPYTSCLHLSACGLRLAANDTVRVVGGSDAAKGAWPWMASLYWNGRHVCGAALLGRRWLLTAAHCVYGKDRPLSRWSAKLGLRAQSHAGDAHSFQIDAVLVNPHYNRLTKQADVAMMRLGAPANFTDLIQPVCLPENGQEFTAGRKCWIAGWGRQAEDDILQEAKIPLVDRVSCQHALAEYSITSSMLCAGFPEGGVDSCQGDSGGPLMCEEEEGRWTLAGVTSFGIGCGRPGRPGVYARVSAFVAWIAETRRSSSLP</sequence>
<feature type="domain" description="CUB" evidence="10">
    <location>
        <begin position="426"/>
        <end position="537"/>
    </location>
</feature>
<dbReference type="PANTHER" id="PTHR24252">
    <property type="entry name" value="ACROSIN-RELATED"/>
    <property type="match status" value="1"/>
</dbReference>
<name>A0A3Q3D9K0_HIPCM</name>
<dbReference type="AlphaFoldDB" id="A0A3Q3D9K0"/>
<dbReference type="CDD" id="cd00190">
    <property type="entry name" value="Tryp_SPc"/>
    <property type="match status" value="1"/>
</dbReference>
<dbReference type="Gene3D" id="4.10.400.10">
    <property type="entry name" value="Low-density Lipoprotein Receptor"/>
    <property type="match status" value="2"/>
</dbReference>
<dbReference type="PRINTS" id="PR00722">
    <property type="entry name" value="CHYMOTRYPSIN"/>
</dbReference>
<dbReference type="GO" id="GO:0004252">
    <property type="term" value="F:serine-type endopeptidase activity"/>
    <property type="evidence" value="ECO:0007669"/>
    <property type="project" value="InterPro"/>
</dbReference>
<dbReference type="SMART" id="SM00137">
    <property type="entry name" value="MAM"/>
    <property type="match status" value="1"/>
</dbReference>
<dbReference type="GO" id="GO:0016020">
    <property type="term" value="C:membrane"/>
    <property type="evidence" value="ECO:0007669"/>
    <property type="project" value="InterPro"/>
</dbReference>
<keyword evidence="15" id="KW-1185">Reference proteome</keyword>
<dbReference type="GO" id="GO:0009566">
    <property type="term" value="P:fertilization"/>
    <property type="evidence" value="ECO:0007669"/>
    <property type="project" value="UniProtKB-ARBA"/>
</dbReference>
<keyword evidence="2 9" id="KW-0645">Protease</keyword>
<dbReference type="PROSITE" id="PS50060">
    <property type="entry name" value="MAM_2"/>
    <property type="match status" value="1"/>
</dbReference>
<dbReference type="InterPro" id="IPR018114">
    <property type="entry name" value="TRYPSIN_HIS"/>
</dbReference>
<keyword evidence="3 9" id="KW-0378">Hydrolase</keyword>
<organism evidence="14 15">
    <name type="scientific">Hippocampus comes</name>
    <name type="common">Tiger tail seahorse</name>
    <dbReference type="NCBI Taxonomy" id="109280"/>
    <lineage>
        <taxon>Eukaryota</taxon>
        <taxon>Metazoa</taxon>
        <taxon>Chordata</taxon>
        <taxon>Craniata</taxon>
        <taxon>Vertebrata</taxon>
        <taxon>Euteleostomi</taxon>
        <taxon>Actinopterygii</taxon>
        <taxon>Neopterygii</taxon>
        <taxon>Teleostei</taxon>
        <taxon>Neoteleostei</taxon>
        <taxon>Acanthomorphata</taxon>
        <taxon>Syngnathiaria</taxon>
        <taxon>Syngnathiformes</taxon>
        <taxon>Syngnathoidei</taxon>
        <taxon>Syngnathidae</taxon>
        <taxon>Hippocampus</taxon>
    </lineage>
</organism>
<dbReference type="Gene3D" id="2.60.120.200">
    <property type="match status" value="1"/>
</dbReference>
<dbReference type="FunFam" id="2.40.10.10:FF:000003">
    <property type="entry name" value="Transmembrane serine protease 3"/>
    <property type="match status" value="1"/>
</dbReference>
<dbReference type="Gene3D" id="2.60.120.290">
    <property type="entry name" value="Spermadhesin, CUB domain"/>
    <property type="match status" value="1"/>
</dbReference>
<dbReference type="CDD" id="cd06263">
    <property type="entry name" value="MAM"/>
    <property type="match status" value="1"/>
</dbReference>
<dbReference type="PROSITE" id="PS50068">
    <property type="entry name" value="LDLRA_2"/>
    <property type="match status" value="2"/>
</dbReference>